<proteinExistence type="inferred from homology"/>
<dbReference type="Proteomes" id="UP000478740">
    <property type="component" value="Unassembled WGS sequence"/>
</dbReference>
<dbReference type="SUPFAM" id="SSF55248">
    <property type="entry name" value="PCD-like"/>
    <property type="match status" value="1"/>
</dbReference>
<evidence type="ECO:0000313" key="6">
    <source>
        <dbReference type="Proteomes" id="UP000478740"/>
    </source>
</evidence>
<evidence type="ECO:0000313" key="5">
    <source>
        <dbReference type="EMBL" id="MTH66264.1"/>
    </source>
</evidence>
<dbReference type="HAMAP" id="MF_00434">
    <property type="entry name" value="Pterin_4_alpha"/>
    <property type="match status" value="1"/>
</dbReference>
<evidence type="ECO:0000256" key="4">
    <source>
        <dbReference type="HAMAP-Rule" id="MF_00434"/>
    </source>
</evidence>
<dbReference type="PANTHER" id="PTHR12599:SF0">
    <property type="entry name" value="PTERIN-4-ALPHA-CARBINOLAMINE DEHYDRATASE"/>
    <property type="match status" value="1"/>
</dbReference>
<dbReference type="GO" id="GO:0006729">
    <property type="term" value="P:tetrahydrobiopterin biosynthetic process"/>
    <property type="evidence" value="ECO:0007669"/>
    <property type="project" value="InterPro"/>
</dbReference>
<evidence type="ECO:0000256" key="3">
    <source>
        <dbReference type="ARBA" id="ARBA00023239"/>
    </source>
</evidence>
<dbReference type="Gene3D" id="3.30.1360.20">
    <property type="entry name" value="Transcriptional coactivator/pterin dehydratase"/>
    <property type="match status" value="1"/>
</dbReference>
<dbReference type="PANTHER" id="PTHR12599">
    <property type="entry name" value="PTERIN-4-ALPHA-CARBINOLAMINE DEHYDRATASE"/>
    <property type="match status" value="1"/>
</dbReference>
<dbReference type="EC" id="4.2.1.96" evidence="4"/>
<protein>
    <recommendedName>
        <fullName evidence="4">Putative pterin-4-alpha-carbinolamine dehydratase</fullName>
        <shortName evidence="4">PHS</shortName>
        <ecNumber evidence="4">4.2.1.96</ecNumber>
    </recommendedName>
    <alternativeName>
        <fullName evidence="4">4-alpha-hydroxy-tetrahydropterin dehydratase</fullName>
    </alternativeName>
    <alternativeName>
        <fullName evidence="4">Pterin carbinolamine dehydratase</fullName>
        <shortName evidence="4">PCD</shortName>
    </alternativeName>
</protein>
<comment type="caution">
    <text evidence="5">The sequence shown here is derived from an EMBL/GenBank/DDBJ whole genome shotgun (WGS) entry which is preliminary data.</text>
</comment>
<dbReference type="EMBL" id="WMII01000026">
    <property type="protein sequence ID" value="MTH66264.1"/>
    <property type="molecule type" value="Genomic_DNA"/>
</dbReference>
<keyword evidence="3 4" id="KW-0456">Lyase</keyword>
<dbReference type="GO" id="GO:0008124">
    <property type="term" value="F:4-alpha-hydroxytetrahydrobiopterin dehydratase activity"/>
    <property type="evidence" value="ECO:0007669"/>
    <property type="project" value="UniProtKB-UniRule"/>
</dbReference>
<dbReference type="InterPro" id="IPR001533">
    <property type="entry name" value="Pterin_deHydtase"/>
</dbReference>
<dbReference type="InterPro" id="IPR036428">
    <property type="entry name" value="PCD_sf"/>
</dbReference>
<reference evidence="5 6" key="1">
    <citation type="submission" date="2019-11" db="EMBL/GenBank/DDBJ databases">
        <authorList>
            <person name="Dong K."/>
        </authorList>
    </citation>
    <scope>NUCLEOTIDE SEQUENCE [LARGE SCALE GENOMIC DNA]</scope>
    <source>
        <strain evidence="5 6">DK608</strain>
    </source>
</reference>
<evidence type="ECO:0000256" key="1">
    <source>
        <dbReference type="ARBA" id="ARBA00001554"/>
    </source>
</evidence>
<evidence type="ECO:0000256" key="2">
    <source>
        <dbReference type="ARBA" id="ARBA00006472"/>
    </source>
</evidence>
<accession>A0A6L6J6E4</accession>
<organism evidence="5 6">
    <name type="scientific">Paracoccus shanxieyensis</name>
    <dbReference type="NCBI Taxonomy" id="2675752"/>
    <lineage>
        <taxon>Bacteria</taxon>
        <taxon>Pseudomonadati</taxon>
        <taxon>Pseudomonadota</taxon>
        <taxon>Alphaproteobacteria</taxon>
        <taxon>Rhodobacterales</taxon>
        <taxon>Paracoccaceae</taxon>
        <taxon>Paracoccus</taxon>
    </lineage>
</organism>
<keyword evidence="6" id="KW-1185">Reference proteome</keyword>
<gene>
    <name evidence="5" type="ORF">GL284_18560</name>
</gene>
<dbReference type="AlphaFoldDB" id="A0A6L6J6E4"/>
<dbReference type="Pfam" id="PF01329">
    <property type="entry name" value="Pterin_4a"/>
    <property type="match status" value="1"/>
</dbReference>
<comment type="similarity">
    <text evidence="2 4">Belongs to the pterin-4-alpha-carbinolamine dehydratase family.</text>
</comment>
<sequence length="109" mass="11623">MTELADRQITDGAPALPDADIRALMAQLSGWELAGDGKSIHRAWRFKSFKQAAQLANLAAWQAEAGNHHPDIAFGWGHASVTFSTHSAGGVTMNDLIMAARLNRVAGQG</sequence>
<dbReference type="RefSeq" id="WP_155045990.1">
    <property type="nucleotide sequence ID" value="NZ_WMIH01000027.1"/>
</dbReference>
<comment type="catalytic activity">
    <reaction evidence="1 4">
        <text>(4aS,6R)-4a-hydroxy-L-erythro-5,6,7,8-tetrahydrobiopterin = (6R)-L-erythro-6,7-dihydrobiopterin + H2O</text>
        <dbReference type="Rhea" id="RHEA:11920"/>
        <dbReference type="ChEBI" id="CHEBI:15377"/>
        <dbReference type="ChEBI" id="CHEBI:15642"/>
        <dbReference type="ChEBI" id="CHEBI:43120"/>
        <dbReference type="EC" id="4.2.1.96"/>
    </reaction>
</comment>
<name>A0A6L6J6E4_9RHOB</name>